<protein>
    <submittedName>
        <fullName evidence="1">PREDICTED: uncharacterized protein LOC100197852</fullName>
    </submittedName>
</protein>
<dbReference type="Gene3D" id="3.30.70.270">
    <property type="match status" value="1"/>
</dbReference>
<keyword evidence="2" id="KW-1185">Reference proteome</keyword>
<dbReference type="PROSITE" id="PS50158">
    <property type="entry name" value="ZF_CCHC"/>
    <property type="match status" value="2"/>
</dbReference>
<dbReference type="Proteomes" id="UP001152795">
    <property type="component" value="Unassembled WGS sequence"/>
</dbReference>
<dbReference type="SMART" id="SM00343">
    <property type="entry name" value="ZnF_C2HC"/>
    <property type="match status" value="2"/>
</dbReference>
<dbReference type="InterPro" id="IPR043128">
    <property type="entry name" value="Rev_trsase/Diguanyl_cyclase"/>
</dbReference>
<dbReference type="InterPro" id="IPR043502">
    <property type="entry name" value="DNA/RNA_pol_sf"/>
</dbReference>
<name>A0A7D9D4Q5_PARCT</name>
<dbReference type="Pfam" id="PF05585">
    <property type="entry name" value="DUF1758"/>
    <property type="match status" value="1"/>
</dbReference>
<dbReference type="InterPro" id="IPR008042">
    <property type="entry name" value="Retrotrans_Pao"/>
</dbReference>
<reference evidence="1" key="1">
    <citation type="submission" date="2020-04" db="EMBL/GenBank/DDBJ databases">
        <authorList>
            <person name="Alioto T."/>
            <person name="Alioto T."/>
            <person name="Gomez Garrido J."/>
        </authorList>
    </citation>
    <scope>NUCLEOTIDE SEQUENCE</scope>
    <source>
        <strain evidence="1">A484AB</strain>
    </source>
</reference>
<dbReference type="AlphaFoldDB" id="A0A7D9D4Q5"/>
<dbReference type="Gene3D" id="3.10.10.10">
    <property type="entry name" value="HIV Type 1 Reverse Transcriptase, subunit A, domain 1"/>
    <property type="match status" value="1"/>
</dbReference>
<dbReference type="Pfam" id="PF00078">
    <property type="entry name" value="RVT_1"/>
    <property type="match status" value="1"/>
</dbReference>
<evidence type="ECO:0000313" key="2">
    <source>
        <dbReference type="Proteomes" id="UP001152795"/>
    </source>
</evidence>
<organism evidence="1 2">
    <name type="scientific">Paramuricea clavata</name>
    <name type="common">Red gorgonian</name>
    <name type="synonym">Violescent sea-whip</name>
    <dbReference type="NCBI Taxonomy" id="317549"/>
    <lineage>
        <taxon>Eukaryota</taxon>
        <taxon>Metazoa</taxon>
        <taxon>Cnidaria</taxon>
        <taxon>Anthozoa</taxon>
        <taxon>Octocorallia</taxon>
        <taxon>Malacalcyonacea</taxon>
        <taxon>Plexauridae</taxon>
        <taxon>Paramuricea</taxon>
    </lineage>
</organism>
<dbReference type="CDD" id="cd01644">
    <property type="entry name" value="RT_pepA17"/>
    <property type="match status" value="1"/>
</dbReference>
<dbReference type="PANTHER" id="PTHR47331">
    <property type="entry name" value="PHD-TYPE DOMAIN-CONTAINING PROTEIN"/>
    <property type="match status" value="1"/>
</dbReference>
<comment type="caution">
    <text evidence="1">The sequence shown here is derived from an EMBL/GenBank/DDBJ whole genome shotgun (WGS) entry which is preliminary data.</text>
</comment>
<dbReference type="SUPFAM" id="SSF56672">
    <property type="entry name" value="DNA/RNA polymerases"/>
    <property type="match status" value="1"/>
</dbReference>
<dbReference type="Gene3D" id="4.10.60.10">
    <property type="entry name" value="Zinc finger, CCHC-type"/>
    <property type="match status" value="1"/>
</dbReference>
<dbReference type="OrthoDB" id="5990197at2759"/>
<accession>A0A7D9D4Q5</accession>
<sequence>MESLLRISKIASRDNIKELRMLYNHVESCVRNLKSLKLDTSGYGSLLIPILKDRLPDEITMIISRKFGEEIWTLDKVMEYFNSELRAQENCSASTSNRSIQKESQRKGAYYTTSGLFGQTNKVACVYCGKEGHSSSKCSSVSNCQSRKAILRRNKRCFICLDTGHIAKNCKSHYLCRKCKTGKHHISICEYTPADPPGINREEDKNATTNDNKGFVVHADCDKSGILLQTARADILPTDDNVQVQTRILFDSGSQRSYISDKVRSTLKLKAIRVEKVVIKTFGQAENSEVQELDIVQLKVRNKGDARFTFVEALCVPTICSPLTHQPLSSVHELPEFAGLEFADFEHKQHQNLPVGILIGIDFYHVFMTGKVIRSKLGPVACKTRVGWVLSGRIGSSTSDMHCFETHLLRASVEQSESDISLRQELDKFWNVKSIGTKTDSVVDQFENDIIHDGTRYITKLPFKPDHEVLPDNFKVCEGRLKSLKNKLAVSNILHEYNQIFSEYEENGIIERVPSAEVARETGQVHYLPHRPVIRNDKQTTKIRAVFDASCKVSGPSLNECLYSGPNLIAKIFNILLRFRLNKIGVLADIKQAFLNVGIDAQHRDYLRFLWYDLQAEDEQVVIYRFLRVVFGITSSPFLLNGTIRHHLSNYLEKEREIAQRVKDDLYVDDLVSGCNKLEEGKALYDRSKAILSEAGFNLRKWVTNDKELAGYIASRENGDNNLLDKDNDMTYFEATSPNITGEHQVVLGVGWDTTSDELIFRFDDLISKCATVKHTKRNMLSISASIFDPLGFIAPVTAKIKTIFQLLCKDKLDWDEIIPEKIADV</sequence>
<dbReference type="GO" id="GO:0003676">
    <property type="term" value="F:nucleic acid binding"/>
    <property type="evidence" value="ECO:0007669"/>
    <property type="project" value="InterPro"/>
</dbReference>
<evidence type="ECO:0000313" key="1">
    <source>
        <dbReference type="EMBL" id="CAB3976729.1"/>
    </source>
</evidence>
<dbReference type="Pfam" id="PF05380">
    <property type="entry name" value="Peptidase_A17"/>
    <property type="match status" value="1"/>
</dbReference>
<dbReference type="InterPro" id="IPR008737">
    <property type="entry name" value="DUF1758"/>
</dbReference>
<dbReference type="EMBL" id="CACRXK020000010">
    <property type="protein sequence ID" value="CAB3976729.1"/>
    <property type="molecule type" value="Genomic_DNA"/>
</dbReference>
<dbReference type="PANTHER" id="PTHR47331:SF5">
    <property type="entry name" value="RIBONUCLEASE H"/>
    <property type="match status" value="1"/>
</dbReference>
<dbReference type="InterPro" id="IPR001878">
    <property type="entry name" value="Znf_CCHC"/>
</dbReference>
<proteinExistence type="predicted"/>
<dbReference type="GO" id="GO:0008270">
    <property type="term" value="F:zinc ion binding"/>
    <property type="evidence" value="ECO:0007669"/>
    <property type="project" value="InterPro"/>
</dbReference>
<dbReference type="InterPro" id="IPR000477">
    <property type="entry name" value="RT_dom"/>
</dbReference>
<gene>
    <name evidence="1" type="ORF">PACLA_8A008982</name>
</gene>